<sequence length="58" mass="6406">MKGNFMKKSGVVFLFFVSFLAVIMTWEMNLLSTLGGDMPCGTLLRRSYYNVAGCAGCQ</sequence>
<organism evidence="1 2">
    <name type="scientific">Paenibacillus aceris</name>
    <dbReference type="NCBI Taxonomy" id="869555"/>
    <lineage>
        <taxon>Bacteria</taxon>
        <taxon>Bacillati</taxon>
        <taxon>Bacillota</taxon>
        <taxon>Bacilli</taxon>
        <taxon>Bacillales</taxon>
        <taxon>Paenibacillaceae</taxon>
        <taxon>Paenibacillus</taxon>
    </lineage>
</organism>
<keyword evidence="2" id="KW-1185">Reference proteome</keyword>
<dbReference type="EMBL" id="JAGGKV010000003">
    <property type="protein sequence ID" value="MBP1962323.1"/>
    <property type="molecule type" value="Genomic_DNA"/>
</dbReference>
<evidence type="ECO:0000313" key="2">
    <source>
        <dbReference type="Proteomes" id="UP001519344"/>
    </source>
</evidence>
<evidence type="ECO:0000313" key="1">
    <source>
        <dbReference type="EMBL" id="MBP1962323.1"/>
    </source>
</evidence>
<gene>
    <name evidence="1" type="ORF">J2Z65_001522</name>
</gene>
<proteinExistence type="predicted"/>
<accession>A0ABS4HUL6</accession>
<reference evidence="1 2" key="1">
    <citation type="submission" date="2021-03" db="EMBL/GenBank/DDBJ databases">
        <title>Genomic Encyclopedia of Type Strains, Phase IV (KMG-IV): sequencing the most valuable type-strain genomes for metagenomic binning, comparative biology and taxonomic classification.</title>
        <authorList>
            <person name="Goeker M."/>
        </authorList>
    </citation>
    <scope>NUCLEOTIDE SEQUENCE [LARGE SCALE GENOMIC DNA]</scope>
    <source>
        <strain evidence="1 2">DSM 24950</strain>
    </source>
</reference>
<name>A0ABS4HUL6_9BACL</name>
<dbReference type="Proteomes" id="UP001519344">
    <property type="component" value="Unassembled WGS sequence"/>
</dbReference>
<protein>
    <submittedName>
        <fullName evidence="1">Uncharacterized protein</fullName>
    </submittedName>
</protein>
<comment type="caution">
    <text evidence="1">The sequence shown here is derived from an EMBL/GenBank/DDBJ whole genome shotgun (WGS) entry which is preliminary data.</text>
</comment>